<sequence>MDTAQDGNLVNQLDPTEVSPSDATMVEPEANLGKKWVREWMQPRGCIFVDATLME</sequence>
<gene>
    <name evidence="2" type="ORF">F2Q69_00058436</name>
</gene>
<dbReference type="EMBL" id="QGKX02000095">
    <property type="protein sequence ID" value="KAF3571999.1"/>
    <property type="molecule type" value="Genomic_DNA"/>
</dbReference>
<comment type="caution">
    <text evidence="2">The sequence shown here is derived from an EMBL/GenBank/DDBJ whole genome shotgun (WGS) entry which is preliminary data.</text>
</comment>
<accession>A0A8S9RGX1</accession>
<dbReference type="Proteomes" id="UP000712600">
    <property type="component" value="Unassembled WGS sequence"/>
</dbReference>
<dbReference type="AlphaFoldDB" id="A0A8S9RGX1"/>
<feature type="region of interest" description="Disordered" evidence="1">
    <location>
        <begin position="1"/>
        <end position="23"/>
    </location>
</feature>
<feature type="compositionally biased region" description="Polar residues" evidence="1">
    <location>
        <begin position="1"/>
        <end position="22"/>
    </location>
</feature>
<name>A0A8S9RGX1_BRACR</name>
<protein>
    <submittedName>
        <fullName evidence="2">Uncharacterized protein</fullName>
    </submittedName>
</protein>
<evidence type="ECO:0000256" key="1">
    <source>
        <dbReference type="SAM" id="MobiDB-lite"/>
    </source>
</evidence>
<proteinExistence type="predicted"/>
<organism evidence="2 3">
    <name type="scientific">Brassica cretica</name>
    <name type="common">Mustard</name>
    <dbReference type="NCBI Taxonomy" id="69181"/>
    <lineage>
        <taxon>Eukaryota</taxon>
        <taxon>Viridiplantae</taxon>
        <taxon>Streptophyta</taxon>
        <taxon>Embryophyta</taxon>
        <taxon>Tracheophyta</taxon>
        <taxon>Spermatophyta</taxon>
        <taxon>Magnoliopsida</taxon>
        <taxon>eudicotyledons</taxon>
        <taxon>Gunneridae</taxon>
        <taxon>Pentapetalae</taxon>
        <taxon>rosids</taxon>
        <taxon>malvids</taxon>
        <taxon>Brassicales</taxon>
        <taxon>Brassicaceae</taxon>
        <taxon>Brassiceae</taxon>
        <taxon>Brassica</taxon>
    </lineage>
</organism>
<reference evidence="2" key="1">
    <citation type="submission" date="2019-12" db="EMBL/GenBank/DDBJ databases">
        <title>Genome sequencing and annotation of Brassica cretica.</title>
        <authorList>
            <person name="Studholme D.J."/>
            <person name="Sarris P."/>
        </authorList>
    </citation>
    <scope>NUCLEOTIDE SEQUENCE</scope>
    <source>
        <strain evidence="2">PFS-109/04</strain>
        <tissue evidence="2">Leaf</tissue>
    </source>
</reference>
<evidence type="ECO:0000313" key="3">
    <source>
        <dbReference type="Proteomes" id="UP000712600"/>
    </source>
</evidence>
<evidence type="ECO:0000313" key="2">
    <source>
        <dbReference type="EMBL" id="KAF3571999.1"/>
    </source>
</evidence>